<accession>A0A8J3TAQ9</accession>
<evidence type="ECO:0000256" key="1">
    <source>
        <dbReference type="SAM" id="MobiDB-lite"/>
    </source>
</evidence>
<sequence>MNRAVAVGPQGEPAWPTSRSVSEPPDQILSSRLSPWITNAALRAPLGDRATSLVATVKKLWKRP</sequence>
<name>A0A8J3TAQ9_9ACTN</name>
<organism evidence="2 3">
    <name type="scientific">Planosporangium mesophilum</name>
    <dbReference type="NCBI Taxonomy" id="689768"/>
    <lineage>
        <taxon>Bacteria</taxon>
        <taxon>Bacillati</taxon>
        <taxon>Actinomycetota</taxon>
        <taxon>Actinomycetes</taxon>
        <taxon>Micromonosporales</taxon>
        <taxon>Micromonosporaceae</taxon>
        <taxon>Planosporangium</taxon>
    </lineage>
</organism>
<dbReference type="Proteomes" id="UP000599074">
    <property type="component" value="Unassembled WGS sequence"/>
</dbReference>
<comment type="caution">
    <text evidence="2">The sequence shown here is derived from an EMBL/GenBank/DDBJ whole genome shotgun (WGS) entry which is preliminary data.</text>
</comment>
<evidence type="ECO:0000313" key="3">
    <source>
        <dbReference type="Proteomes" id="UP000599074"/>
    </source>
</evidence>
<protein>
    <submittedName>
        <fullName evidence="2">Uncharacterized protein</fullName>
    </submittedName>
</protein>
<dbReference type="AlphaFoldDB" id="A0A8J3TAQ9"/>
<dbReference type="EMBL" id="BOON01000013">
    <property type="protein sequence ID" value="GII21821.1"/>
    <property type="molecule type" value="Genomic_DNA"/>
</dbReference>
<dbReference type="RefSeq" id="WP_168114142.1">
    <property type="nucleotide sequence ID" value="NZ_BOON01000013.1"/>
</dbReference>
<reference evidence="2" key="1">
    <citation type="submission" date="2021-01" db="EMBL/GenBank/DDBJ databases">
        <title>Whole genome shotgun sequence of Planosporangium mesophilum NBRC 109066.</title>
        <authorList>
            <person name="Komaki H."/>
            <person name="Tamura T."/>
        </authorList>
    </citation>
    <scope>NUCLEOTIDE SEQUENCE</scope>
    <source>
        <strain evidence="2">NBRC 109066</strain>
    </source>
</reference>
<proteinExistence type="predicted"/>
<feature type="region of interest" description="Disordered" evidence="1">
    <location>
        <begin position="1"/>
        <end position="26"/>
    </location>
</feature>
<evidence type="ECO:0000313" key="2">
    <source>
        <dbReference type="EMBL" id="GII21821.1"/>
    </source>
</evidence>
<gene>
    <name evidence="2" type="ORF">Pme01_14180</name>
</gene>
<keyword evidence="3" id="KW-1185">Reference proteome</keyword>